<evidence type="ECO:0000313" key="5">
    <source>
        <dbReference type="EMBL" id="AZT95848.1"/>
    </source>
</evidence>
<dbReference type="EMBL" id="CP017150">
    <property type="protein sequence ID" value="AOP54513.1"/>
    <property type="molecule type" value="Genomic_DNA"/>
</dbReference>
<evidence type="ECO:0000313" key="9">
    <source>
        <dbReference type="EMBL" id="SMX99582.1"/>
    </source>
</evidence>
<organism evidence="2 12">
    <name type="scientific">Brevibacterium aurantiacum</name>
    <dbReference type="NCBI Taxonomy" id="273384"/>
    <lineage>
        <taxon>Bacteria</taxon>
        <taxon>Bacillati</taxon>
        <taxon>Actinomycetota</taxon>
        <taxon>Actinomycetes</taxon>
        <taxon>Micrococcales</taxon>
        <taxon>Brevibacteriaceae</taxon>
        <taxon>Brevibacterium</taxon>
    </lineage>
</organism>
<dbReference type="EMBL" id="NRGQ01000030">
    <property type="protein sequence ID" value="PCC41480.1"/>
    <property type="molecule type" value="Genomic_DNA"/>
</dbReference>
<feature type="region of interest" description="Disordered" evidence="1">
    <location>
        <begin position="89"/>
        <end position="110"/>
    </location>
</feature>
<dbReference type="EMBL" id="RHFF01000048">
    <property type="protein sequence ID" value="TGD36277.1"/>
    <property type="molecule type" value="Genomic_DNA"/>
</dbReference>
<name>A0A1D7W633_BREAU</name>
<reference evidence="17" key="4">
    <citation type="submission" date="2017-03" db="EMBL/GenBank/DDBJ databases">
        <authorList>
            <person name="Monnet C."/>
        </authorList>
    </citation>
    <scope>NUCLEOTIDE SEQUENCE [LARGE SCALE GENOMIC DNA]</scope>
    <source>
        <strain evidence="17">ATCC 9175</strain>
    </source>
</reference>
<evidence type="ECO:0000313" key="2">
    <source>
        <dbReference type="EMBL" id="AOP54513.1"/>
    </source>
</evidence>
<dbReference type="RefSeq" id="WP_009885501.1">
    <property type="nucleotide sequence ID" value="NZ_AAGP01000068.1"/>
</dbReference>
<evidence type="ECO:0000313" key="4">
    <source>
        <dbReference type="EMBL" id="AZT94197.1"/>
    </source>
</evidence>
<evidence type="ECO:0000313" key="16">
    <source>
        <dbReference type="Proteomes" id="UP000234300"/>
    </source>
</evidence>
<dbReference type="Proteomes" id="UP000297736">
    <property type="component" value="Unassembled WGS sequence"/>
</dbReference>
<reference evidence="12" key="2">
    <citation type="submission" date="2016-09" db="EMBL/GenBank/DDBJ databases">
        <title>Complete Genome Sequence of Brevibacterium linens SMQ-1335.</title>
        <authorList>
            <person name="de Melo A.G."/>
            <person name="Labrie S.J."/>
            <person name="Dumaresq J."/>
            <person name="Roberts R.J."/>
            <person name="Tremblay D.M."/>
            <person name="Moineau S."/>
        </authorList>
    </citation>
    <scope>NUCLEOTIDE SEQUENCE [LARGE SCALE GENOMIC DNA]</scope>
    <source>
        <strain evidence="12">SMQ-1335</strain>
    </source>
</reference>
<dbReference type="Proteomes" id="UP000094793">
    <property type="component" value="Chromosome"/>
</dbReference>
<reference evidence="13 14" key="3">
    <citation type="journal article" date="2017" name="Elife">
        <title>Extensive horizontal gene transfer in cheese-associated bacteria.</title>
        <authorList>
            <person name="Bonham K.S."/>
            <person name="Wolfe B.E."/>
            <person name="Dutton R.J."/>
        </authorList>
    </citation>
    <scope>NUCLEOTIDE SEQUENCE [LARGE SCALE GENOMIC DNA]</scope>
    <source>
        <strain evidence="8 14">738_8</strain>
        <strain evidence="7 13">947_7</strain>
        <strain evidence="6 15">962_8</strain>
    </source>
</reference>
<proteinExistence type="predicted"/>
<evidence type="ECO:0000313" key="3">
    <source>
        <dbReference type="EMBL" id="AZT93378.1"/>
    </source>
</evidence>
<dbReference type="EMBL" id="CP025334">
    <property type="protein sequence ID" value="AZT95848.1"/>
    <property type="molecule type" value="Genomic_DNA"/>
</dbReference>
<evidence type="ECO:0000313" key="14">
    <source>
        <dbReference type="Proteomes" id="UP000217881"/>
    </source>
</evidence>
<feature type="compositionally biased region" description="Basic and acidic residues" evidence="1">
    <location>
        <begin position="101"/>
        <end position="110"/>
    </location>
</feature>
<dbReference type="EMBL" id="CP025330">
    <property type="protein sequence ID" value="AZT94197.1"/>
    <property type="molecule type" value="Genomic_DNA"/>
</dbReference>
<sequence length="110" mass="12432">MSTYGQKKKAWASEWAKLRKEYLSGKLMDVLVLPVNGGTSVRWECPACGETGTPVASEKLALTAGRGHMNIHVTPEDIQALEDMKVRRMPPELLSPFQRRRRDELEAHDQ</sequence>
<evidence type="ECO:0000313" key="15">
    <source>
        <dbReference type="Proteomes" id="UP000218620"/>
    </source>
</evidence>
<dbReference type="EMBL" id="FXZB01000036">
    <property type="protein sequence ID" value="SMX99582.1"/>
    <property type="molecule type" value="Genomic_DNA"/>
</dbReference>
<evidence type="ECO:0000313" key="8">
    <source>
        <dbReference type="EMBL" id="PCC55647.1"/>
    </source>
</evidence>
<evidence type="ECO:0000313" key="18">
    <source>
        <dbReference type="Proteomes" id="UP000282731"/>
    </source>
</evidence>
<evidence type="ECO:0000313" key="11">
    <source>
        <dbReference type="EMBL" id="TGD36277.1"/>
    </source>
</evidence>
<evidence type="ECO:0000313" key="13">
    <source>
        <dbReference type="Proteomes" id="UP000217564"/>
    </source>
</evidence>
<evidence type="ECO:0000313" key="19">
    <source>
        <dbReference type="Proteomes" id="UP000283000"/>
    </source>
</evidence>
<reference evidence="11 20" key="7">
    <citation type="submission" date="2018-10" db="EMBL/GenBank/DDBJ databases">
        <title>Brevibacterium genomes from Austrain hard cheese rinds.</title>
        <authorList>
            <person name="Anast J.M."/>
            <person name="Dzieciol M."/>
            <person name="Schultz D.L."/>
            <person name="Mann E."/>
            <person name="Wagner M."/>
            <person name="Schmitz-Esser S."/>
        </authorList>
    </citation>
    <scope>NUCLEOTIDE SEQUENCE [LARGE SCALE GENOMIC DNA]</scope>
    <source>
        <strain evidence="11 20">L261</strain>
    </source>
</reference>
<keyword evidence="17" id="KW-1185">Reference proteome</keyword>
<dbReference type="Proteomes" id="UP000217881">
    <property type="component" value="Unassembled WGS sequence"/>
</dbReference>
<accession>A0A2H1KZZ3</accession>
<dbReference type="EMBL" id="FXZI01000030">
    <property type="protein sequence ID" value="SMY05209.1"/>
    <property type="molecule type" value="Genomic_DNA"/>
</dbReference>
<evidence type="ECO:0000256" key="1">
    <source>
        <dbReference type="SAM" id="MobiDB-lite"/>
    </source>
</evidence>
<evidence type="ECO:0000313" key="7">
    <source>
        <dbReference type="EMBL" id="PCC47615.1"/>
    </source>
</evidence>
<dbReference type="Proteomes" id="UP000234300">
    <property type="component" value="Unassembled WGS sequence"/>
</dbReference>
<reference evidence="9 16" key="5">
    <citation type="submission" date="2017-03" db="EMBL/GenBank/DDBJ databases">
        <authorList>
            <person name="Afonso C.L."/>
            <person name="Miller P.J."/>
            <person name="Scott M.A."/>
            <person name="Spackman E."/>
            <person name="Goraichik I."/>
            <person name="Dimitrov K.M."/>
            <person name="Suarez D.L."/>
            <person name="Swayne D.E."/>
        </authorList>
    </citation>
    <scope>NUCLEOTIDE SEQUENCE [LARGE SCALE GENOMIC DNA]</scope>
    <source>
        <strain evidence="10">8</strain>
        <strain evidence="16">8(6)</strain>
        <strain evidence="9">ATCC 9175</strain>
    </source>
</reference>
<dbReference type="Proteomes" id="UP000283000">
    <property type="component" value="Chromosome"/>
</dbReference>
<reference evidence="2" key="1">
    <citation type="submission" date="2016-09" db="EMBL/GenBank/DDBJ databases">
        <title>Complete Genome Sequence of Brevibacterium aurantiacum SMQ-1335.</title>
        <authorList>
            <person name="de Melo A.G."/>
            <person name="Labrie S.J."/>
            <person name="Dumaresq J."/>
            <person name="Roberts R.J."/>
            <person name="Tremblay D.M."/>
            <person name="Moineau S."/>
        </authorList>
    </citation>
    <scope>NUCLEOTIDE SEQUENCE</scope>
    <source>
        <strain evidence="2">SMQ-1335</strain>
    </source>
</reference>
<accession>A0A2A3Z8E1</accession>
<evidence type="ECO:0000313" key="20">
    <source>
        <dbReference type="Proteomes" id="UP000297736"/>
    </source>
</evidence>
<dbReference type="Proteomes" id="UP000217564">
    <property type="component" value="Unassembled WGS sequence"/>
</dbReference>
<dbReference type="Proteomes" id="UP000282731">
    <property type="component" value="Chromosome"/>
</dbReference>
<dbReference type="EMBL" id="CP025330">
    <property type="protein sequence ID" value="AZT93378.1"/>
    <property type="molecule type" value="Genomic_DNA"/>
</dbReference>
<reference evidence="18 19" key="6">
    <citation type="submission" date="2017-12" db="EMBL/GenBank/DDBJ databases">
        <authorList>
            <person name="Levesque S."/>
        </authorList>
    </citation>
    <scope>NUCLEOTIDE SEQUENCE [LARGE SCALE GENOMIC DNA]</scope>
    <source>
        <strain evidence="3 19">SMQ-1417</strain>
        <strain evidence="5 18">SMQ-1420</strain>
    </source>
</reference>
<protein>
    <submittedName>
        <fullName evidence="2">Uncharacterized protein</fullName>
    </submittedName>
</protein>
<evidence type="ECO:0000313" key="17">
    <source>
        <dbReference type="Proteomes" id="UP000234525"/>
    </source>
</evidence>
<evidence type="ECO:0000313" key="12">
    <source>
        <dbReference type="Proteomes" id="UP000094793"/>
    </source>
</evidence>
<gene>
    <name evidence="9" type="ORF">BAUR9175_03537</name>
    <name evidence="10" type="ORF">BAURA86_03992</name>
    <name evidence="2" type="ORF">BLSMQ_2807</name>
    <name evidence="8" type="ORF">CIK59_00015</name>
    <name evidence="7" type="ORF">CIK64_04545</name>
    <name evidence="6" type="ORF">CIK65_17380</name>
    <name evidence="3" type="ORF">CXR23_09660</name>
    <name evidence="4" type="ORF">CXR23_14440</name>
    <name evidence="5" type="ORF">CXR27_01620</name>
    <name evidence="11" type="ORF">EB834_20275</name>
</gene>
<dbReference type="Proteomes" id="UP000234525">
    <property type="component" value="Unassembled WGS sequence"/>
</dbReference>
<dbReference type="AlphaFoldDB" id="A0A1D7W633"/>
<accession>A0A1D7W633</accession>
<dbReference type="PATRIC" id="fig|1703.10.peg.2899"/>
<dbReference type="EMBL" id="NRHA01000001">
    <property type="protein sequence ID" value="PCC55647.1"/>
    <property type="molecule type" value="Genomic_DNA"/>
</dbReference>
<dbReference type="Proteomes" id="UP000218620">
    <property type="component" value="Unassembled WGS sequence"/>
</dbReference>
<reference evidence="18 19" key="8">
    <citation type="submission" date="2019-01" db="EMBL/GenBank/DDBJ databases">
        <title>Comparative genomic analysis of Brevibacterium aurantiacum sheds light on its evolution and its adaptation to smear-ripened cheeses.</title>
        <authorList>
            <person name="Moineau S."/>
        </authorList>
    </citation>
    <scope>NUCLEOTIDE SEQUENCE [LARGE SCALE GENOMIC DNA]</scope>
    <source>
        <strain evidence="3 19">SMQ-1417</strain>
        <strain evidence="5 18">SMQ-1420</strain>
    </source>
</reference>
<evidence type="ECO:0000313" key="10">
    <source>
        <dbReference type="EMBL" id="SMY05209.1"/>
    </source>
</evidence>
<dbReference type="EMBL" id="NRGP01000006">
    <property type="protein sequence ID" value="PCC47615.1"/>
    <property type="molecule type" value="Genomic_DNA"/>
</dbReference>
<dbReference type="OrthoDB" id="5195721at2"/>
<dbReference type="GeneID" id="60906164"/>
<dbReference type="KEGG" id="blin:BLSMQ_2807"/>
<evidence type="ECO:0000313" key="6">
    <source>
        <dbReference type="EMBL" id="PCC41480.1"/>
    </source>
</evidence>